<organism evidence="1 3">
    <name type="scientific">Rhizobium tibeticum</name>
    <dbReference type="NCBI Taxonomy" id="501024"/>
    <lineage>
        <taxon>Bacteria</taxon>
        <taxon>Pseudomonadati</taxon>
        <taxon>Pseudomonadota</taxon>
        <taxon>Alphaproteobacteria</taxon>
        <taxon>Hyphomicrobiales</taxon>
        <taxon>Rhizobiaceae</taxon>
        <taxon>Rhizobium/Agrobacterium group</taxon>
        <taxon>Rhizobium</taxon>
    </lineage>
</organism>
<dbReference type="Proteomes" id="UP000198939">
    <property type="component" value="Unassembled WGS sequence"/>
</dbReference>
<dbReference type="Gene3D" id="3.40.50.720">
    <property type="entry name" value="NAD(P)-binding Rossmann-like Domain"/>
    <property type="match status" value="1"/>
</dbReference>
<dbReference type="STRING" id="501024.RTCCBAU85039_6293"/>
<sequence>MSSAIATGQAVASVLAEGGDLTGKILIDVSNPITADYKQLLLGNTTSAAEEIQKVAAGAHVVQAFNTIFAGLISPETRASKKMQIFVAGDDAERLRKYATLPRRSRLMPSTRVRSATAVLSSRSER</sequence>
<protein>
    <submittedName>
        <fullName evidence="1">Uncharacterized protein</fullName>
    </submittedName>
</protein>
<keyword evidence="4" id="KW-1185">Reference proteome</keyword>
<dbReference type="EMBL" id="FNXB01000064">
    <property type="protein sequence ID" value="SEI20006.1"/>
    <property type="molecule type" value="Genomic_DNA"/>
</dbReference>
<dbReference type="RefSeq" id="WP_244541494.1">
    <property type="nucleotide sequence ID" value="NZ_FNXB01000064.1"/>
</dbReference>
<dbReference type="SUPFAM" id="SSF51735">
    <property type="entry name" value="NAD(P)-binding Rossmann-fold domains"/>
    <property type="match status" value="1"/>
</dbReference>
<evidence type="ECO:0000313" key="1">
    <source>
        <dbReference type="EMBL" id="SEI20006.1"/>
    </source>
</evidence>
<dbReference type="Proteomes" id="UP000183063">
    <property type="component" value="Unassembled WGS sequence"/>
</dbReference>
<dbReference type="AlphaFoldDB" id="A0A1H8VZK7"/>
<dbReference type="InterPro" id="IPR036291">
    <property type="entry name" value="NAD(P)-bd_dom_sf"/>
</dbReference>
<accession>A0A1H8VZK7</accession>
<dbReference type="EMBL" id="FOCV01000050">
    <property type="protein sequence ID" value="SEP20806.1"/>
    <property type="molecule type" value="Genomic_DNA"/>
</dbReference>
<proteinExistence type="predicted"/>
<reference evidence="1" key="2">
    <citation type="submission" date="2016-10" db="EMBL/GenBank/DDBJ databases">
        <authorList>
            <person name="de Groot N.N."/>
        </authorList>
    </citation>
    <scope>NUCLEOTIDE SEQUENCE [LARGE SCALE GENOMIC DNA]</scope>
    <source>
        <strain evidence="1">CCBAU85039</strain>
    </source>
</reference>
<evidence type="ECO:0000313" key="2">
    <source>
        <dbReference type="EMBL" id="SEP20806.1"/>
    </source>
</evidence>
<reference evidence="2 4" key="3">
    <citation type="submission" date="2016-10" db="EMBL/GenBank/DDBJ databases">
        <authorList>
            <person name="Varghese N."/>
            <person name="Submissions S."/>
        </authorList>
    </citation>
    <scope>NUCLEOTIDE SEQUENCE [LARGE SCALE GENOMIC DNA]</scope>
    <source>
        <strain evidence="2 4">CGMCC 1.7071</strain>
    </source>
</reference>
<gene>
    <name evidence="1" type="ORF">RTCCBAU85039_6293</name>
    <name evidence="2" type="ORF">SAMN05216228_10505</name>
</gene>
<reference evidence="3" key="1">
    <citation type="submission" date="2016-10" db="EMBL/GenBank/DDBJ databases">
        <authorList>
            <person name="Wibberg D."/>
        </authorList>
    </citation>
    <scope>NUCLEOTIDE SEQUENCE [LARGE SCALE GENOMIC DNA]</scope>
</reference>
<evidence type="ECO:0000313" key="4">
    <source>
        <dbReference type="Proteomes" id="UP000198939"/>
    </source>
</evidence>
<name>A0A1H8VZK7_9HYPH</name>
<evidence type="ECO:0000313" key="3">
    <source>
        <dbReference type="Proteomes" id="UP000183063"/>
    </source>
</evidence>